<protein>
    <submittedName>
        <fullName evidence="2">Uncharacterized protein</fullName>
    </submittedName>
</protein>
<proteinExistence type="predicted"/>
<sequence>MLNDIQGVLVSKDSPKQGGDKDQQPNTKTDQKEPSESKEIVRDKRDKELDDIHSLWKKLEAEDAKAKNEKMVLETKKSLITCWSMKYIQKERSNHILDEFTLVDLPFLNQYDWISLFHIVTKEEKKYEPIVAHFLKRMLICYIQEIAKMDVEITSVLKKKPILKLEEQLKDS</sequence>
<feature type="compositionally biased region" description="Basic and acidic residues" evidence="1">
    <location>
        <begin position="13"/>
        <end position="45"/>
    </location>
</feature>
<dbReference type="EMBL" id="OX465078">
    <property type="protein sequence ID" value="CAI9272002.1"/>
    <property type="molecule type" value="Genomic_DNA"/>
</dbReference>
<dbReference type="AlphaFoldDB" id="A0AA35VXI0"/>
<evidence type="ECO:0000256" key="1">
    <source>
        <dbReference type="SAM" id="MobiDB-lite"/>
    </source>
</evidence>
<feature type="region of interest" description="Disordered" evidence="1">
    <location>
        <begin position="1"/>
        <end position="45"/>
    </location>
</feature>
<gene>
    <name evidence="2" type="ORF">LSALG_LOCUS12249</name>
</gene>
<keyword evidence="3" id="KW-1185">Reference proteome</keyword>
<name>A0AA35VXI0_LACSI</name>
<organism evidence="2 3">
    <name type="scientific">Lactuca saligna</name>
    <name type="common">Willowleaf lettuce</name>
    <dbReference type="NCBI Taxonomy" id="75948"/>
    <lineage>
        <taxon>Eukaryota</taxon>
        <taxon>Viridiplantae</taxon>
        <taxon>Streptophyta</taxon>
        <taxon>Embryophyta</taxon>
        <taxon>Tracheophyta</taxon>
        <taxon>Spermatophyta</taxon>
        <taxon>Magnoliopsida</taxon>
        <taxon>eudicotyledons</taxon>
        <taxon>Gunneridae</taxon>
        <taxon>Pentapetalae</taxon>
        <taxon>asterids</taxon>
        <taxon>campanulids</taxon>
        <taxon>Asterales</taxon>
        <taxon>Asteraceae</taxon>
        <taxon>Cichorioideae</taxon>
        <taxon>Cichorieae</taxon>
        <taxon>Lactucinae</taxon>
        <taxon>Lactuca</taxon>
    </lineage>
</organism>
<dbReference type="Proteomes" id="UP001177003">
    <property type="component" value="Chromosome 2"/>
</dbReference>
<evidence type="ECO:0000313" key="2">
    <source>
        <dbReference type="EMBL" id="CAI9272002.1"/>
    </source>
</evidence>
<evidence type="ECO:0000313" key="3">
    <source>
        <dbReference type="Proteomes" id="UP001177003"/>
    </source>
</evidence>
<accession>A0AA35VXI0</accession>
<reference evidence="2" key="1">
    <citation type="submission" date="2023-04" db="EMBL/GenBank/DDBJ databases">
        <authorList>
            <person name="Vijverberg K."/>
            <person name="Xiong W."/>
            <person name="Schranz E."/>
        </authorList>
    </citation>
    <scope>NUCLEOTIDE SEQUENCE</scope>
</reference>